<keyword evidence="3" id="KW-0645">Protease</keyword>
<feature type="transmembrane region" description="Helical" evidence="11">
    <location>
        <begin position="185"/>
        <end position="206"/>
    </location>
</feature>
<feature type="non-terminal residue" evidence="13">
    <location>
        <position position="1"/>
    </location>
</feature>
<keyword evidence="5" id="KW-0378">Hydrolase</keyword>
<evidence type="ECO:0000256" key="7">
    <source>
        <dbReference type="ARBA" id="ARBA00022989"/>
    </source>
</evidence>
<protein>
    <recommendedName>
        <fullName evidence="10">intramembrane prenyl-peptidase Rce1</fullName>
        <ecNumber evidence="10">3.4.26.1</ecNumber>
    </recommendedName>
</protein>
<dbReference type="AlphaFoldDB" id="A0AA38G921"/>
<name>A0AA38G921_TAXCH</name>
<evidence type="ECO:0000313" key="13">
    <source>
        <dbReference type="EMBL" id="KAH9317018.1"/>
    </source>
</evidence>
<dbReference type="PANTHER" id="PTHR13046:SF0">
    <property type="entry name" value="CAAX PRENYL PROTEASE 2"/>
    <property type="match status" value="1"/>
</dbReference>
<keyword evidence="8 11" id="KW-0472">Membrane</keyword>
<dbReference type="Proteomes" id="UP000824469">
    <property type="component" value="Unassembled WGS sequence"/>
</dbReference>
<dbReference type="GO" id="GO:0005789">
    <property type="term" value="C:endoplasmic reticulum membrane"/>
    <property type="evidence" value="ECO:0007669"/>
    <property type="project" value="UniProtKB-SubCell"/>
</dbReference>
<reference evidence="13 14" key="1">
    <citation type="journal article" date="2021" name="Nat. Plants">
        <title>The Taxus genome provides insights into paclitaxel biosynthesis.</title>
        <authorList>
            <person name="Xiong X."/>
            <person name="Gou J."/>
            <person name="Liao Q."/>
            <person name="Li Y."/>
            <person name="Zhou Q."/>
            <person name="Bi G."/>
            <person name="Li C."/>
            <person name="Du R."/>
            <person name="Wang X."/>
            <person name="Sun T."/>
            <person name="Guo L."/>
            <person name="Liang H."/>
            <person name="Lu P."/>
            <person name="Wu Y."/>
            <person name="Zhang Z."/>
            <person name="Ro D.K."/>
            <person name="Shang Y."/>
            <person name="Huang S."/>
            <person name="Yan J."/>
        </authorList>
    </citation>
    <scope>NUCLEOTIDE SEQUENCE [LARGE SCALE GENOMIC DNA]</scope>
    <source>
        <strain evidence="13">Ta-2019</strain>
    </source>
</reference>
<keyword evidence="6" id="KW-0256">Endoplasmic reticulum</keyword>
<evidence type="ECO:0000256" key="1">
    <source>
        <dbReference type="ARBA" id="ARBA00004477"/>
    </source>
</evidence>
<dbReference type="GO" id="GO:0004222">
    <property type="term" value="F:metalloendopeptidase activity"/>
    <property type="evidence" value="ECO:0007669"/>
    <property type="project" value="InterPro"/>
</dbReference>
<comment type="catalytic activity">
    <reaction evidence="9">
        <text>Hydrolyzes the peptide bond -P2-(S-farnesyl or geranylgeranyl)C-P1'-P2'-P3'-COOH where P1' and P2' are amino acids with aliphatic sidechains and P3' is any C-terminal residue.</text>
        <dbReference type="EC" id="3.4.26.1"/>
    </reaction>
</comment>
<keyword evidence="7 11" id="KW-1133">Transmembrane helix</keyword>
<evidence type="ECO:0000256" key="2">
    <source>
        <dbReference type="ARBA" id="ARBA00006897"/>
    </source>
</evidence>
<dbReference type="PANTHER" id="PTHR13046">
    <property type="entry name" value="PROTEASE U48 CAAX PRENYL PROTEASE RCE1"/>
    <property type="match status" value="1"/>
</dbReference>
<evidence type="ECO:0000256" key="5">
    <source>
        <dbReference type="ARBA" id="ARBA00022801"/>
    </source>
</evidence>
<evidence type="ECO:0000256" key="4">
    <source>
        <dbReference type="ARBA" id="ARBA00022692"/>
    </source>
</evidence>
<feature type="domain" description="CAAX prenyl protease 2/Lysostaphin resistance protein A-like" evidence="12">
    <location>
        <begin position="163"/>
        <end position="266"/>
    </location>
</feature>
<accession>A0AA38G921</accession>
<evidence type="ECO:0000256" key="3">
    <source>
        <dbReference type="ARBA" id="ARBA00022670"/>
    </source>
</evidence>
<evidence type="ECO:0000256" key="11">
    <source>
        <dbReference type="SAM" id="Phobius"/>
    </source>
</evidence>
<dbReference type="OMA" id="VIFLCPI"/>
<feature type="transmembrane region" description="Helical" evidence="11">
    <location>
        <begin position="52"/>
        <end position="74"/>
    </location>
</feature>
<comment type="caution">
    <text evidence="13">The sequence shown here is derived from an EMBL/GenBank/DDBJ whole genome shotgun (WGS) entry which is preliminary data.</text>
</comment>
<evidence type="ECO:0000256" key="10">
    <source>
        <dbReference type="ARBA" id="ARBA00049729"/>
    </source>
</evidence>
<gene>
    <name evidence="13" type="ORF">KI387_018787</name>
</gene>
<dbReference type="Pfam" id="PF02517">
    <property type="entry name" value="Rce1-like"/>
    <property type="match status" value="1"/>
</dbReference>
<organism evidence="13 14">
    <name type="scientific">Taxus chinensis</name>
    <name type="common">Chinese yew</name>
    <name type="synonym">Taxus wallichiana var. chinensis</name>
    <dbReference type="NCBI Taxonomy" id="29808"/>
    <lineage>
        <taxon>Eukaryota</taxon>
        <taxon>Viridiplantae</taxon>
        <taxon>Streptophyta</taxon>
        <taxon>Embryophyta</taxon>
        <taxon>Tracheophyta</taxon>
        <taxon>Spermatophyta</taxon>
        <taxon>Pinopsida</taxon>
        <taxon>Pinidae</taxon>
        <taxon>Conifers II</taxon>
        <taxon>Cupressales</taxon>
        <taxon>Taxaceae</taxon>
        <taxon>Taxus</taxon>
    </lineage>
</organism>
<comment type="subcellular location">
    <subcellularLocation>
        <location evidence="1">Endoplasmic reticulum membrane</location>
        <topology evidence="1">Multi-pass membrane protein</topology>
    </subcellularLocation>
</comment>
<dbReference type="InterPro" id="IPR003675">
    <property type="entry name" value="Rce1/LyrA-like_dom"/>
</dbReference>
<evidence type="ECO:0000256" key="6">
    <source>
        <dbReference type="ARBA" id="ARBA00022824"/>
    </source>
</evidence>
<evidence type="ECO:0000313" key="14">
    <source>
        <dbReference type="Proteomes" id="UP000824469"/>
    </source>
</evidence>
<proteinExistence type="inferred from homology"/>
<feature type="transmembrane region" description="Helical" evidence="11">
    <location>
        <begin position="226"/>
        <end position="249"/>
    </location>
</feature>
<feature type="transmembrane region" description="Helical" evidence="11">
    <location>
        <begin position="280"/>
        <end position="299"/>
    </location>
</feature>
<dbReference type="GO" id="GO:0071586">
    <property type="term" value="P:CAAX-box protein processing"/>
    <property type="evidence" value="ECO:0007669"/>
    <property type="project" value="InterPro"/>
</dbReference>
<evidence type="ECO:0000256" key="9">
    <source>
        <dbReference type="ARBA" id="ARBA00047280"/>
    </source>
</evidence>
<keyword evidence="4 11" id="KW-0812">Transmembrane</keyword>
<evidence type="ECO:0000259" key="12">
    <source>
        <dbReference type="Pfam" id="PF02517"/>
    </source>
</evidence>
<dbReference type="InterPro" id="IPR039731">
    <property type="entry name" value="Rce1"/>
</dbReference>
<keyword evidence="14" id="KW-1185">Reference proteome</keyword>
<evidence type="ECO:0000256" key="8">
    <source>
        <dbReference type="ARBA" id="ARBA00023136"/>
    </source>
</evidence>
<dbReference type="EC" id="3.4.26.1" evidence="10"/>
<dbReference type="EMBL" id="JAHRHJ020000004">
    <property type="protein sequence ID" value="KAH9317018.1"/>
    <property type="molecule type" value="Genomic_DNA"/>
</dbReference>
<feature type="transmembrane region" description="Helical" evidence="11">
    <location>
        <begin position="94"/>
        <end position="119"/>
    </location>
</feature>
<feature type="transmembrane region" description="Helical" evidence="11">
    <location>
        <begin position="12"/>
        <end position="31"/>
    </location>
</feature>
<comment type="similarity">
    <text evidence="2">Belongs to the peptidase U48 family.</text>
</comment>
<sequence>MEMESSAALSKSLAVAACTAMALTYVGLLYAPRFILRLPPPASLNEHMLRRFFSVGVSSIIALVMATLLLLPVWDSGKTHITSILGAYGLKIDHLWQAVCFPLVLTALLYLGPLVTAALETVCKWKQEQLPCACGVVDLVNSAYRDLVNAIHEVLSMRSDILAWRNYVVAPLTEELVFRACMIPLLLCGGFQPYSIVFLCPVFFSLAHLNHFWELYYQQNYDICRAAVVVGFQLVYTVIFGWYASFLFIRTGHLVAPIMAHIFCNITGLPSMSCVQRGKVTTMVFLAGIAGFFLVLAPATNPVLYNDSIASCKCWYGFCKLKSDLQDNY</sequence>